<dbReference type="EMBL" id="JAASRM010000001">
    <property type="protein sequence ID" value="NIK86862.1"/>
    <property type="molecule type" value="Genomic_DNA"/>
</dbReference>
<dbReference type="Proteomes" id="UP000570514">
    <property type="component" value="Unassembled WGS sequence"/>
</dbReference>
<dbReference type="InterPro" id="IPR005119">
    <property type="entry name" value="LysR_subst-bd"/>
</dbReference>
<dbReference type="PROSITE" id="PS50931">
    <property type="entry name" value="HTH_LYSR"/>
    <property type="match status" value="1"/>
</dbReference>
<dbReference type="InterPro" id="IPR000847">
    <property type="entry name" value="LysR_HTH_N"/>
</dbReference>
<sequence>MGRQSNGNGNGGPAPFDGSQRPLARSPLDDPRLLSGPFWGELRVFLAVAKAKSFNRAARQLGMSQPTVSRQVRRLQDVIGSQLVVSSANDITLTDKGLELAQALISLDEKLFEIAHELKAESRDAEGLVRVSVTEALAGLFLAPNLAAFSERYPKIQLHIRNPANLAAFRDNQTDIMISFQPGTGSVVSQRCGVVHLIPQASRDYVQRFGMPTRSNLESHFFLDTEYYSAKTGVWDGWQKAVARGEVSHYCDNSFAYALMAKSGLGIALLGSYTLADPISIPLDIDVHVPLPIFVLAMGERLQAKPIKLVFDWLCEIFAPTTPWFSPQLNLTNIPRAIGATLDRAAVIPPSGDPSED</sequence>
<dbReference type="InterPro" id="IPR036388">
    <property type="entry name" value="WH-like_DNA-bd_sf"/>
</dbReference>
<accession>A0A846MUS2</accession>
<comment type="similarity">
    <text evidence="1">Belongs to the LysR transcriptional regulatory family.</text>
</comment>
<dbReference type="PRINTS" id="PR00039">
    <property type="entry name" value="HTHLYSR"/>
</dbReference>
<evidence type="ECO:0000313" key="8">
    <source>
        <dbReference type="Proteomes" id="UP000570514"/>
    </source>
</evidence>
<evidence type="ECO:0000256" key="3">
    <source>
        <dbReference type="ARBA" id="ARBA00023125"/>
    </source>
</evidence>
<dbReference type="SUPFAM" id="SSF53850">
    <property type="entry name" value="Periplasmic binding protein-like II"/>
    <property type="match status" value="1"/>
</dbReference>
<feature type="region of interest" description="Disordered" evidence="5">
    <location>
        <begin position="1"/>
        <end position="27"/>
    </location>
</feature>
<dbReference type="Gene3D" id="1.10.10.10">
    <property type="entry name" value="Winged helix-like DNA-binding domain superfamily/Winged helix DNA-binding domain"/>
    <property type="match status" value="1"/>
</dbReference>
<dbReference type="Gene3D" id="3.40.190.290">
    <property type="match status" value="1"/>
</dbReference>
<gene>
    <name evidence="7" type="ORF">FHS83_000180</name>
</gene>
<dbReference type="Pfam" id="PF03466">
    <property type="entry name" value="LysR_substrate"/>
    <property type="match status" value="1"/>
</dbReference>
<proteinExistence type="inferred from homology"/>
<comment type="caution">
    <text evidence="7">The sequence shown here is derived from an EMBL/GenBank/DDBJ whole genome shotgun (WGS) entry which is preliminary data.</text>
</comment>
<organism evidence="7 8">
    <name type="scientific">Rhizomicrobium palustre</name>
    <dbReference type="NCBI Taxonomy" id="189966"/>
    <lineage>
        <taxon>Bacteria</taxon>
        <taxon>Pseudomonadati</taxon>
        <taxon>Pseudomonadota</taxon>
        <taxon>Alphaproteobacteria</taxon>
        <taxon>Micropepsales</taxon>
        <taxon>Micropepsaceae</taxon>
        <taxon>Rhizomicrobium</taxon>
    </lineage>
</organism>
<keyword evidence="2" id="KW-0805">Transcription regulation</keyword>
<dbReference type="PANTHER" id="PTHR30537">
    <property type="entry name" value="HTH-TYPE TRANSCRIPTIONAL REGULATOR"/>
    <property type="match status" value="1"/>
</dbReference>
<evidence type="ECO:0000259" key="6">
    <source>
        <dbReference type="PROSITE" id="PS50931"/>
    </source>
</evidence>
<keyword evidence="8" id="KW-1185">Reference proteome</keyword>
<keyword evidence="3 7" id="KW-0238">DNA-binding</keyword>
<evidence type="ECO:0000256" key="4">
    <source>
        <dbReference type="ARBA" id="ARBA00023163"/>
    </source>
</evidence>
<dbReference type="GO" id="GO:0043565">
    <property type="term" value="F:sequence-specific DNA binding"/>
    <property type="evidence" value="ECO:0007669"/>
    <property type="project" value="TreeGrafter"/>
</dbReference>
<reference evidence="7 8" key="1">
    <citation type="submission" date="2020-03" db="EMBL/GenBank/DDBJ databases">
        <title>Genomic Encyclopedia of Type Strains, Phase IV (KMG-IV): sequencing the most valuable type-strain genomes for metagenomic binning, comparative biology and taxonomic classification.</title>
        <authorList>
            <person name="Goeker M."/>
        </authorList>
    </citation>
    <scope>NUCLEOTIDE SEQUENCE [LARGE SCALE GENOMIC DNA]</scope>
    <source>
        <strain evidence="7 8">DSM 19867</strain>
    </source>
</reference>
<dbReference type="SUPFAM" id="SSF46785">
    <property type="entry name" value="Winged helix' DNA-binding domain"/>
    <property type="match status" value="1"/>
</dbReference>
<name>A0A846MUS2_9PROT</name>
<evidence type="ECO:0000256" key="2">
    <source>
        <dbReference type="ARBA" id="ARBA00023015"/>
    </source>
</evidence>
<dbReference type="InterPro" id="IPR058163">
    <property type="entry name" value="LysR-type_TF_proteobact-type"/>
</dbReference>
<evidence type="ECO:0000313" key="7">
    <source>
        <dbReference type="EMBL" id="NIK86862.1"/>
    </source>
</evidence>
<keyword evidence="4" id="KW-0804">Transcription</keyword>
<protein>
    <submittedName>
        <fullName evidence="7">DNA-binding transcriptional LysR family regulator</fullName>
    </submittedName>
</protein>
<dbReference type="GO" id="GO:0006351">
    <property type="term" value="P:DNA-templated transcription"/>
    <property type="evidence" value="ECO:0007669"/>
    <property type="project" value="TreeGrafter"/>
</dbReference>
<dbReference type="GO" id="GO:0003700">
    <property type="term" value="F:DNA-binding transcription factor activity"/>
    <property type="evidence" value="ECO:0007669"/>
    <property type="project" value="InterPro"/>
</dbReference>
<evidence type="ECO:0000256" key="1">
    <source>
        <dbReference type="ARBA" id="ARBA00009437"/>
    </source>
</evidence>
<dbReference type="AlphaFoldDB" id="A0A846MUS2"/>
<dbReference type="PANTHER" id="PTHR30537:SF3">
    <property type="entry name" value="TRANSCRIPTIONAL REGULATORY PROTEIN"/>
    <property type="match status" value="1"/>
</dbReference>
<feature type="domain" description="HTH lysR-type" evidence="6">
    <location>
        <begin position="42"/>
        <end position="94"/>
    </location>
</feature>
<dbReference type="RefSeq" id="WP_167079946.1">
    <property type="nucleotide sequence ID" value="NZ_BAAADC010000001.1"/>
</dbReference>
<evidence type="ECO:0000256" key="5">
    <source>
        <dbReference type="SAM" id="MobiDB-lite"/>
    </source>
</evidence>
<dbReference type="Pfam" id="PF00126">
    <property type="entry name" value="HTH_1"/>
    <property type="match status" value="1"/>
</dbReference>
<dbReference type="InterPro" id="IPR036390">
    <property type="entry name" value="WH_DNA-bd_sf"/>
</dbReference>